<dbReference type="Gene3D" id="3.30.70.2450">
    <property type="match status" value="1"/>
</dbReference>
<name>A0ABV3SPU4_9HYPH</name>
<dbReference type="SUPFAM" id="SSF51905">
    <property type="entry name" value="FAD/NAD(P)-binding domain"/>
    <property type="match status" value="1"/>
</dbReference>
<dbReference type="Proteomes" id="UP001556692">
    <property type="component" value="Unassembled WGS sequence"/>
</dbReference>
<dbReference type="EMBL" id="JBDPGJ010000004">
    <property type="protein sequence ID" value="MEX0407911.1"/>
    <property type="molecule type" value="Genomic_DNA"/>
</dbReference>
<keyword evidence="4" id="KW-1185">Reference proteome</keyword>
<evidence type="ECO:0000313" key="3">
    <source>
        <dbReference type="EMBL" id="MEX0407911.1"/>
    </source>
</evidence>
<dbReference type="PANTHER" id="PTHR43476">
    <property type="entry name" value="3-(3-HYDROXY-PHENYL)PROPIONATE/3-HYDROXYCINNAMIC ACID HYDROXYLASE"/>
    <property type="match status" value="1"/>
</dbReference>
<reference evidence="3 4" key="1">
    <citation type="submission" date="2024-05" db="EMBL/GenBank/DDBJ databases">
        <authorList>
            <person name="Jiang F."/>
        </authorList>
    </citation>
    <scope>NUCLEOTIDE SEQUENCE [LARGE SCALE GENOMIC DNA]</scope>
    <source>
        <strain evidence="3 4">LZ166</strain>
    </source>
</reference>
<dbReference type="PANTHER" id="PTHR43476:SF3">
    <property type="entry name" value="FAD-BINDING MONOOXYGENASE"/>
    <property type="match status" value="1"/>
</dbReference>
<feature type="domain" description="FAD-binding" evidence="2">
    <location>
        <begin position="8"/>
        <end position="357"/>
    </location>
</feature>
<sequence>MPSSGATSDVVIIGYGPTGQLLSMLLARKGHRVVVVERWPNLYPLPRAVHFDHEVARILQAAGVIDDVSNITEGIDTYEWRNAAGELLLMLDWRGRGSSGWPESNMFSQPQLEAVLDAHVRASDKITVLRGWGATAFEDDGDRVRVDLARGTVQDGVWTATGETDTIAGRYLVGADGANSLVRERLGVGVEDLGFAFDWLVVDVLPRVEREWIPKTWQLCDPARPTTVVPGGPKRRRWEFMLLPGETPATMNRPEKAWSLLEPWGMNPDTAELERHAVYTFRALWATQWRKGRAVLAGDAAHLMPPFAGQGMCSGMRDANALAWRLDLILRGIASDRLLDSYGPERIGHVKTMIEFSIELGNVICITDAAQAAERDREMIAARNTPGYQSPPQPRPPLGPGLLVEGDPAAGQLGVQGAIGTKDGVRLFDDVHGNGFLVLARSSRVLDRLSGDDAAFLRSIGTVAMGLDELDDIEGVYSRWLDELGATAVLIRPDFYVFGTAVDEATLAPLVGRLRDALDIPLGPVSPDGPLSELMASATGAQ</sequence>
<organism evidence="3 4">
    <name type="scientific">Aquibium pacificus</name>
    <dbReference type="NCBI Taxonomy" id="3153579"/>
    <lineage>
        <taxon>Bacteria</taxon>
        <taxon>Pseudomonadati</taxon>
        <taxon>Pseudomonadota</taxon>
        <taxon>Alphaproteobacteria</taxon>
        <taxon>Hyphomicrobiales</taxon>
        <taxon>Phyllobacteriaceae</taxon>
        <taxon>Aquibium</taxon>
    </lineage>
</organism>
<gene>
    <name evidence="3" type="ORF">ABGN05_19805</name>
</gene>
<dbReference type="InterPro" id="IPR002938">
    <property type="entry name" value="FAD-bd"/>
</dbReference>
<dbReference type="PRINTS" id="PR00420">
    <property type="entry name" value="RNGMNOXGNASE"/>
</dbReference>
<dbReference type="Pfam" id="PF01494">
    <property type="entry name" value="FAD_binding_3"/>
    <property type="match status" value="1"/>
</dbReference>
<protein>
    <submittedName>
        <fullName evidence="3">Bifunctional 3-(3-hydroxy-phenyl)propionate/3-hydroxycinnamic acid hydroxylase</fullName>
    </submittedName>
</protein>
<dbReference type="InterPro" id="IPR050631">
    <property type="entry name" value="PheA/TfdB_FAD_monoxygenase"/>
</dbReference>
<evidence type="ECO:0000256" key="1">
    <source>
        <dbReference type="ARBA" id="ARBA00023002"/>
    </source>
</evidence>
<accession>A0ABV3SPU4</accession>
<evidence type="ECO:0000259" key="2">
    <source>
        <dbReference type="Pfam" id="PF01494"/>
    </source>
</evidence>
<proteinExistence type="predicted"/>
<dbReference type="NCBIfam" id="NF004829">
    <property type="entry name" value="PRK06183.1-3"/>
    <property type="match status" value="1"/>
</dbReference>
<dbReference type="RefSeq" id="WP_367955767.1">
    <property type="nucleotide sequence ID" value="NZ_JBDPGJ010000004.1"/>
</dbReference>
<comment type="caution">
    <text evidence="3">The sequence shown here is derived from an EMBL/GenBank/DDBJ whole genome shotgun (WGS) entry which is preliminary data.</text>
</comment>
<keyword evidence="1" id="KW-0560">Oxidoreductase</keyword>
<dbReference type="Gene3D" id="3.50.50.60">
    <property type="entry name" value="FAD/NAD(P)-binding domain"/>
    <property type="match status" value="1"/>
</dbReference>
<evidence type="ECO:0000313" key="4">
    <source>
        <dbReference type="Proteomes" id="UP001556692"/>
    </source>
</evidence>
<dbReference type="InterPro" id="IPR036188">
    <property type="entry name" value="FAD/NAD-bd_sf"/>
</dbReference>